<organism evidence="1 2">
    <name type="scientific">Mesorhizobium huakuii</name>
    <dbReference type="NCBI Taxonomy" id="28104"/>
    <lineage>
        <taxon>Bacteria</taxon>
        <taxon>Pseudomonadati</taxon>
        <taxon>Pseudomonadota</taxon>
        <taxon>Alphaproteobacteria</taxon>
        <taxon>Hyphomicrobiales</taxon>
        <taxon>Phyllobacteriaceae</taxon>
        <taxon>Mesorhizobium</taxon>
    </lineage>
</organism>
<reference evidence="1" key="1">
    <citation type="journal article" date="2020" name="Mol. Plant Microbe Interact.">
        <title>Complete genome sequences of four natural Pseudomonas isolates that catabolize a wide range of aromatic compounds relevant to lignin valorization.</title>
        <authorList>
            <person name="Hatmaker E.A."/>
            <person name="Presle G."/>
            <person name="Cannon O."/>
            <person name="Guss A.M."/>
            <person name="Elkins J.G."/>
        </authorList>
    </citation>
    <scope>NUCLEOTIDE SEQUENCE</scope>
    <source>
        <strain evidence="1">583</strain>
    </source>
</reference>
<dbReference type="Proteomes" id="UP000515465">
    <property type="component" value="Chromosome"/>
</dbReference>
<dbReference type="RefSeq" id="WP_183459480.1">
    <property type="nucleotide sequence ID" value="NZ_CP050296.1"/>
</dbReference>
<evidence type="ECO:0000313" key="2">
    <source>
        <dbReference type="Proteomes" id="UP000515465"/>
    </source>
</evidence>
<name>A0A7G6T178_9HYPH</name>
<gene>
    <name evidence="1" type="ORF">HB778_31180</name>
</gene>
<sequence>MLVGDFDTTPFRHTKLFRDAKIAMLTHRVIFHMDMTAAAAGKVEEALAELLDAAASERH</sequence>
<proteinExistence type="predicted"/>
<protein>
    <submittedName>
        <fullName evidence="1">Uncharacterized protein</fullName>
    </submittedName>
</protein>
<accession>A0A7G6T178</accession>
<dbReference type="AlphaFoldDB" id="A0A7G6T178"/>
<evidence type="ECO:0000313" key="1">
    <source>
        <dbReference type="EMBL" id="QND60510.1"/>
    </source>
</evidence>
<dbReference type="EMBL" id="CP050296">
    <property type="protein sequence ID" value="QND60510.1"/>
    <property type="molecule type" value="Genomic_DNA"/>
</dbReference>